<dbReference type="InterPro" id="IPR021109">
    <property type="entry name" value="Peptidase_aspartic_dom_sf"/>
</dbReference>
<feature type="compositionally biased region" description="Basic residues" evidence="1">
    <location>
        <begin position="317"/>
        <end position="330"/>
    </location>
</feature>
<feature type="region of interest" description="Disordered" evidence="1">
    <location>
        <begin position="165"/>
        <end position="195"/>
    </location>
</feature>
<feature type="compositionally biased region" description="Basic and acidic residues" evidence="1">
    <location>
        <begin position="176"/>
        <end position="193"/>
    </location>
</feature>
<dbReference type="CDD" id="cd00303">
    <property type="entry name" value="retropepsin_like"/>
    <property type="match status" value="1"/>
</dbReference>
<dbReference type="PANTHER" id="PTHR33437:SF2">
    <property type="entry name" value="OS06G0361200 PROTEIN"/>
    <property type="match status" value="1"/>
</dbReference>
<dbReference type="Pfam" id="PF03732">
    <property type="entry name" value="Retrotrans_gag"/>
    <property type="match status" value="1"/>
</dbReference>
<dbReference type="Gene3D" id="2.40.70.10">
    <property type="entry name" value="Acid Proteases"/>
    <property type="match status" value="1"/>
</dbReference>
<reference evidence="3" key="1">
    <citation type="submission" date="2024-03" db="EMBL/GenBank/DDBJ databases">
        <title>WGS assembly of Saponaria officinalis var. Norfolk2.</title>
        <authorList>
            <person name="Jenkins J."/>
            <person name="Shu S."/>
            <person name="Grimwood J."/>
            <person name="Barry K."/>
            <person name="Goodstein D."/>
            <person name="Schmutz J."/>
            <person name="Leebens-Mack J."/>
            <person name="Osbourn A."/>
        </authorList>
    </citation>
    <scope>NUCLEOTIDE SEQUENCE [LARGE SCALE GENOMIC DNA]</scope>
    <source>
        <strain evidence="3">JIC</strain>
    </source>
</reference>
<keyword evidence="4" id="KW-1185">Reference proteome</keyword>
<feature type="region of interest" description="Disordered" evidence="1">
    <location>
        <begin position="300"/>
        <end position="330"/>
    </location>
</feature>
<feature type="domain" description="Retrotransposon gag" evidence="2">
    <location>
        <begin position="44"/>
        <end position="133"/>
    </location>
</feature>
<dbReference type="InterPro" id="IPR005162">
    <property type="entry name" value="Retrotrans_gag_dom"/>
</dbReference>
<organism evidence="3 4">
    <name type="scientific">Saponaria officinalis</name>
    <name type="common">Common soapwort</name>
    <name type="synonym">Lychnis saponaria</name>
    <dbReference type="NCBI Taxonomy" id="3572"/>
    <lineage>
        <taxon>Eukaryota</taxon>
        <taxon>Viridiplantae</taxon>
        <taxon>Streptophyta</taxon>
        <taxon>Embryophyta</taxon>
        <taxon>Tracheophyta</taxon>
        <taxon>Spermatophyta</taxon>
        <taxon>Magnoliopsida</taxon>
        <taxon>eudicotyledons</taxon>
        <taxon>Gunneridae</taxon>
        <taxon>Pentapetalae</taxon>
        <taxon>Caryophyllales</taxon>
        <taxon>Caryophyllaceae</taxon>
        <taxon>Caryophylleae</taxon>
        <taxon>Saponaria</taxon>
    </lineage>
</organism>
<gene>
    <name evidence="3" type="ORF">RND81_05G199700</name>
</gene>
<proteinExistence type="predicted"/>
<feature type="compositionally biased region" description="Polar residues" evidence="1">
    <location>
        <begin position="306"/>
        <end position="316"/>
    </location>
</feature>
<dbReference type="AlphaFoldDB" id="A0AAW1L0H7"/>
<dbReference type="PANTHER" id="PTHR33437">
    <property type="entry name" value="OS06G0361200 PROTEIN"/>
    <property type="match status" value="1"/>
</dbReference>
<comment type="caution">
    <text evidence="3">The sequence shown here is derived from an EMBL/GenBank/DDBJ whole genome shotgun (WGS) entry which is preliminary data.</text>
</comment>
<accession>A0AAW1L0H7</accession>
<evidence type="ECO:0000259" key="2">
    <source>
        <dbReference type="Pfam" id="PF03732"/>
    </source>
</evidence>
<dbReference type="Proteomes" id="UP001443914">
    <property type="component" value="Unassembled WGS sequence"/>
</dbReference>
<protein>
    <recommendedName>
        <fullName evidence="2">Retrotransposon gag domain-containing protein</fullName>
    </recommendedName>
</protein>
<evidence type="ECO:0000313" key="4">
    <source>
        <dbReference type="Proteomes" id="UP001443914"/>
    </source>
</evidence>
<dbReference type="EMBL" id="JBDFQZ010000005">
    <property type="protein sequence ID" value="KAK9726225.1"/>
    <property type="molecule type" value="Genomic_DNA"/>
</dbReference>
<evidence type="ECO:0000313" key="3">
    <source>
        <dbReference type="EMBL" id="KAK9726225.1"/>
    </source>
</evidence>
<name>A0AAW1L0H7_SAPOF</name>
<sequence>MPSGYQPPKFQQFDGKGNPKQHIAHFVETCNNAGTDGDLLVKQFVRSLKGIAFDWYTDLDSESIDSWDRMEDEFLNRFYSTRRIVSMSELTNTTQWEDEPVVEYINRWRALSLECKDRLSEASAVEMCINGMNWDLLYILNGIKPRSFQELATRAHDMEITIKGRSKSRPTPFKAPVEKKEFKKTDKNSKGASKETMIVTTSTTPVKISANPKLDKKKETMVSHPLEKCITLKEKIMQLARDGKIILDLDETVTTNHTTVTIVQPDESFTLTSHKMNLQDKESIEDVDNNEGWILVTRKKSRTQPKDQSQSMQCQRKQGKMRSARHSKGKRTLRWTVKPGVQPVVLPGRGSLTPVVFEEFFPNDYFNQVTVNTISITATKALSFSDDDLLLGSKLHNRPLYVSGYIRGRKVNRILIDGGSGVNLMPKSTMIELGITMDELSTSRTMIHGFNLNGERAIGIIRVNLSMGDLSSDTLFHVIDVKTSFKLLLGRPWKHENGVVASTLHQCLK</sequence>
<evidence type="ECO:0000256" key="1">
    <source>
        <dbReference type="SAM" id="MobiDB-lite"/>
    </source>
</evidence>